<keyword evidence="3" id="KW-1185">Reference proteome</keyword>
<dbReference type="Proteomes" id="UP001501509">
    <property type="component" value="Unassembled WGS sequence"/>
</dbReference>
<feature type="region of interest" description="Disordered" evidence="1">
    <location>
        <begin position="1"/>
        <end position="20"/>
    </location>
</feature>
<evidence type="ECO:0000313" key="3">
    <source>
        <dbReference type="Proteomes" id="UP001501509"/>
    </source>
</evidence>
<evidence type="ECO:0000256" key="1">
    <source>
        <dbReference type="SAM" id="MobiDB-lite"/>
    </source>
</evidence>
<gene>
    <name evidence="2" type="ORF">GCM10010411_70250</name>
</gene>
<name>A0ABN3QEK8_9ACTN</name>
<feature type="compositionally biased region" description="Polar residues" evidence="1">
    <location>
        <begin position="1"/>
        <end position="11"/>
    </location>
</feature>
<evidence type="ECO:0000313" key="2">
    <source>
        <dbReference type="EMBL" id="GAA2623896.1"/>
    </source>
</evidence>
<sequence>MRRVSVLSSSPPALRRGQHAPKAWVESPLQLLSAVEAHHAGLLGHGTEVVLRSGVDPLVATAAEVERLGPHRGLAGVHVGTRVPLPAGTGTLVIGDAFSGTVQRRLLTLRAQRLVIADDGLATIHLLELLAAPDPRPLIRARARPTMARQALGLAAATRLRALGRAGRVVVFTALPVPEELRTAVTAHGIEVVAHDFPWLRSRPAGPPPQERQVVLGSSLVANGLVHRERYLEWIAGLAAVEPIAYRPHRREDPADLAELRRDPRVSVAEPGPPVEVCLRGLTREHRVISLPSTALTSLRLVLRGNGTTIEGVTVPAEWWTERADAALREHLSLFLDGPGTTR</sequence>
<organism evidence="2 3">
    <name type="scientific">Actinomadura fulvescens</name>
    <dbReference type="NCBI Taxonomy" id="46160"/>
    <lineage>
        <taxon>Bacteria</taxon>
        <taxon>Bacillati</taxon>
        <taxon>Actinomycetota</taxon>
        <taxon>Actinomycetes</taxon>
        <taxon>Streptosporangiales</taxon>
        <taxon>Thermomonosporaceae</taxon>
        <taxon>Actinomadura</taxon>
    </lineage>
</organism>
<comment type="caution">
    <text evidence="2">The sequence shown here is derived from an EMBL/GenBank/DDBJ whole genome shotgun (WGS) entry which is preliminary data.</text>
</comment>
<protein>
    <submittedName>
        <fullName evidence="2">Uncharacterized protein</fullName>
    </submittedName>
</protein>
<proteinExistence type="predicted"/>
<dbReference type="EMBL" id="BAAATD010000011">
    <property type="protein sequence ID" value="GAA2623896.1"/>
    <property type="molecule type" value="Genomic_DNA"/>
</dbReference>
<accession>A0ABN3QEK8</accession>
<reference evidence="2 3" key="1">
    <citation type="journal article" date="2019" name="Int. J. Syst. Evol. Microbiol.">
        <title>The Global Catalogue of Microorganisms (GCM) 10K type strain sequencing project: providing services to taxonomists for standard genome sequencing and annotation.</title>
        <authorList>
            <consortium name="The Broad Institute Genomics Platform"/>
            <consortium name="The Broad Institute Genome Sequencing Center for Infectious Disease"/>
            <person name="Wu L."/>
            <person name="Ma J."/>
        </authorList>
    </citation>
    <scope>NUCLEOTIDE SEQUENCE [LARGE SCALE GENOMIC DNA]</scope>
    <source>
        <strain evidence="2 3">JCM 6833</strain>
    </source>
</reference>